<accession>A0A8S9M2B2</accession>
<sequence>MLMKFQMKGKKIITCLKMKMITGEDGADFPDVAEEVDDGEDYIEYGKVKEEDEEEDDICFEDLK</sequence>
<comment type="caution">
    <text evidence="1">The sequence shown here is derived from an EMBL/GenBank/DDBJ whole genome shotgun (WGS) entry which is preliminary data.</text>
</comment>
<dbReference type="EMBL" id="QGKY02000089">
    <property type="protein sequence ID" value="KAF2614300.1"/>
    <property type="molecule type" value="Genomic_DNA"/>
</dbReference>
<dbReference type="AlphaFoldDB" id="A0A8S9M2B2"/>
<protein>
    <submittedName>
        <fullName evidence="1">Uncharacterized protein</fullName>
    </submittedName>
</protein>
<organism evidence="1">
    <name type="scientific">Brassica cretica</name>
    <name type="common">Mustard</name>
    <dbReference type="NCBI Taxonomy" id="69181"/>
    <lineage>
        <taxon>Eukaryota</taxon>
        <taxon>Viridiplantae</taxon>
        <taxon>Streptophyta</taxon>
        <taxon>Embryophyta</taxon>
        <taxon>Tracheophyta</taxon>
        <taxon>Spermatophyta</taxon>
        <taxon>Magnoliopsida</taxon>
        <taxon>eudicotyledons</taxon>
        <taxon>Gunneridae</taxon>
        <taxon>Pentapetalae</taxon>
        <taxon>rosids</taxon>
        <taxon>malvids</taxon>
        <taxon>Brassicales</taxon>
        <taxon>Brassicaceae</taxon>
        <taxon>Brassiceae</taxon>
        <taxon>Brassica</taxon>
    </lineage>
</organism>
<proteinExistence type="predicted"/>
<gene>
    <name evidence="1" type="ORF">F2Q70_00009356</name>
</gene>
<name>A0A8S9M2B2_BRACR</name>
<reference evidence="1" key="1">
    <citation type="submission" date="2019-12" db="EMBL/GenBank/DDBJ databases">
        <title>Genome sequencing and annotation of Brassica cretica.</title>
        <authorList>
            <person name="Studholme D.J."/>
            <person name="Sarris P.F."/>
        </authorList>
    </citation>
    <scope>NUCLEOTIDE SEQUENCE</scope>
    <source>
        <strain evidence="1">PFS-102/07</strain>
        <tissue evidence="1">Leaf</tissue>
    </source>
</reference>
<evidence type="ECO:0000313" key="1">
    <source>
        <dbReference type="EMBL" id="KAF2614300.1"/>
    </source>
</evidence>